<dbReference type="GO" id="GO:0005737">
    <property type="term" value="C:cytoplasm"/>
    <property type="evidence" value="ECO:0007669"/>
    <property type="project" value="TreeGrafter"/>
</dbReference>
<dbReference type="GO" id="GO:0005634">
    <property type="term" value="C:nucleus"/>
    <property type="evidence" value="ECO:0007669"/>
    <property type="project" value="UniProtKB-SubCell"/>
</dbReference>
<dbReference type="PROSITE" id="PS50157">
    <property type="entry name" value="ZINC_FINGER_C2H2_2"/>
    <property type="match status" value="2"/>
</dbReference>
<dbReference type="Proteomes" id="UP000093000">
    <property type="component" value="Unassembled WGS sequence"/>
</dbReference>
<evidence type="ECO:0000259" key="11">
    <source>
        <dbReference type="PROSITE" id="PS50157"/>
    </source>
</evidence>
<keyword evidence="7" id="KW-0804">Transcription</keyword>
<dbReference type="STRING" id="101091.A0A1C7NI26"/>
<dbReference type="InterPro" id="IPR036236">
    <property type="entry name" value="Znf_C2H2_sf"/>
</dbReference>
<dbReference type="GO" id="GO:0000433">
    <property type="term" value="P:carbon catabolite repression of transcription from RNA polymerase II promoter by glucose"/>
    <property type="evidence" value="ECO:0007669"/>
    <property type="project" value="TreeGrafter"/>
</dbReference>
<dbReference type="PANTHER" id="PTHR47428:SF2">
    <property type="entry name" value="ZINC FINGER PROTEIN RSV1"/>
    <property type="match status" value="1"/>
</dbReference>
<reference evidence="12 13" key="1">
    <citation type="submission" date="2016-03" db="EMBL/GenBank/DDBJ databases">
        <title>Choanephora cucurbitarum.</title>
        <authorList>
            <person name="Min B."/>
            <person name="Park H."/>
            <person name="Park J.-H."/>
            <person name="Shin H.-D."/>
            <person name="Choi I.-G."/>
        </authorList>
    </citation>
    <scope>NUCLEOTIDE SEQUENCE [LARGE SCALE GENOMIC DNA]</scope>
    <source>
        <strain evidence="12 13">KUS-F28377</strain>
    </source>
</reference>
<comment type="subcellular location">
    <subcellularLocation>
        <location evidence="1">Nucleus</location>
    </subcellularLocation>
</comment>
<evidence type="ECO:0000256" key="9">
    <source>
        <dbReference type="PROSITE-ProRule" id="PRU00042"/>
    </source>
</evidence>
<proteinExistence type="predicted"/>
<dbReference type="EMBL" id="LUGH01000170">
    <property type="protein sequence ID" value="OBZ88166.1"/>
    <property type="molecule type" value="Genomic_DNA"/>
</dbReference>
<dbReference type="Pfam" id="PF00096">
    <property type="entry name" value="zf-C2H2"/>
    <property type="match status" value="2"/>
</dbReference>
<dbReference type="InParanoid" id="A0A1C7NI26"/>
<dbReference type="FunFam" id="3.30.160.60:FF:002343">
    <property type="entry name" value="Zinc finger protein 33A"/>
    <property type="match status" value="1"/>
</dbReference>
<protein>
    <submittedName>
        <fullName evidence="12">Biofilm and cell wall regulator 1</fullName>
    </submittedName>
</protein>
<dbReference type="SMART" id="SM00355">
    <property type="entry name" value="ZnF_C2H2"/>
    <property type="match status" value="2"/>
</dbReference>
<evidence type="ECO:0000256" key="10">
    <source>
        <dbReference type="SAM" id="MobiDB-lite"/>
    </source>
</evidence>
<name>A0A1C7NI26_9FUNG</name>
<keyword evidence="4 9" id="KW-0863">Zinc-finger</keyword>
<feature type="domain" description="C2H2-type" evidence="11">
    <location>
        <begin position="14"/>
        <end position="44"/>
    </location>
</feature>
<evidence type="ECO:0000256" key="2">
    <source>
        <dbReference type="ARBA" id="ARBA00022723"/>
    </source>
</evidence>
<dbReference type="PANTHER" id="PTHR47428">
    <property type="entry name" value="REGULATORY PROTEIN MIG1-RELATED"/>
    <property type="match status" value="1"/>
</dbReference>
<dbReference type="AlphaFoldDB" id="A0A1C7NI26"/>
<evidence type="ECO:0000256" key="5">
    <source>
        <dbReference type="ARBA" id="ARBA00022833"/>
    </source>
</evidence>
<evidence type="ECO:0000256" key="1">
    <source>
        <dbReference type="ARBA" id="ARBA00004123"/>
    </source>
</evidence>
<dbReference type="SUPFAM" id="SSF57667">
    <property type="entry name" value="beta-beta-alpha zinc fingers"/>
    <property type="match status" value="1"/>
</dbReference>
<evidence type="ECO:0000313" key="12">
    <source>
        <dbReference type="EMBL" id="OBZ88166.1"/>
    </source>
</evidence>
<dbReference type="GO" id="GO:0000978">
    <property type="term" value="F:RNA polymerase II cis-regulatory region sequence-specific DNA binding"/>
    <property type="evidence" value="ECO:0007669"/>
    <property type="project" value="TreeGrafter"/>
</dbReference>
<gene>
    <name evidence="12" type="primary">BCR1_1</name>
    <name evidence="12" type="ORF">A0J61_03780</name>
</gene>
<sequence length="160" mass="18446">MHTKRTKNTKPKLFQCTGYGDCNMVFTRSEHLARHARKHTGEKPFLCIVPGCSKAFSRFDNMMQHTQTHRNLQQELVIHQAKKSIRRTRSSNSKHRPLPALCSSSSSSEEEEDDLSPPPHRRLSVADLCNPPQLSLDHLTKDEYEAIEALDRFHNSFQCF</sequence>
<evidence type="ECO:0000256" key="3">
    <source>
        <dbReference type="ARBA" id="ARBA00022737"/>
    </source>
</evidence>
<dbReference type="PROSITE" id="PS00028">
    <property type="entry name" value="ZINC_FINGER_C2H2_1"/>
    <property type="match status" value="1"/>
</dbReference>
<dbReference type="GO" id="GO:0008270">
    <property type="term" value="F:zinc ion binding"/>
    <property type="evidence" value="ECO:0007669"/>
    <property type="project" value="UniProtKB-KW"/>
</dbReference>
<accession>A0A1C7NI26</accession>
<evidence type="ECO:0000256" key="7">
    <source>
        <dbReference type="ARBA" id="ARBA00023163"/>
    </source>
</evidence>
<comment type="caution">
    <text evidence="12">The sequence shown here is derived from an EMBL/GenBank/DDBJ whole genome shotgun (WGS) entry which is preliminary data.</text>
</comment>
<evidence type="ECO:0000313" key="13">
    <source>
        <dbReference type="Proteomes" id="UP000093000"/>
    </source>
</evidence>
<dbReference type="InterPro" id="IPR051007">
    <property type="entry name" value="creA/MIG_C2H2-ZnF"/>
</dbReference>
<organism evidence="12 13">
    <name type="scientific">Choanephora cucurbitarum</name>
    <dbReference type="NCBI Taxonomy" id="101091"/>
    <lineage>
        <taxon>Eukaryota</taxon>
        <taxon>Fungi</taxon>
        <taxon>Fungi incertae sedis</taxon>
        <taxon>Mucoromycota</taxon>
        <taxon>Mucoromycotina</taxon>
        <taxon>Mucoromycetes</taxon>
        <taxon>Mucorales</taxon>
        <taxon>Mucorineae</taxon>
        <taxon>Choanephoraceae</taxon>
        <taxon>Choanephoroideae</taxon>
        <taxon>Choanephora</taxon>
    </lineage>
</organism>
<keyword evidence="2" id="KW-0479">Metal-binding</keyword>
<dbReference type="InterPro" id="IPR013087">
    <property type="entry name" value="Znf_C2H2_type"/>
</dbReference>
<keyword evidence="3" id="KW-0677">Repeat</keyword>
<evidence type="ECO:0000256" key="6">
    <source>
        <dbReference type="ARBA" id="ARBA00023015"/>
    </source>
</evidence>
<evidence type="ECO:0000256" key="8">
    <source>
        <dbReference type="ARBA" id="ARBA00023242"/>
    </source>
</evidence>
<feature type="compositionally biased region" description="Basic residues" evidence="10">
    <location>
        <begin position="82"/>
        <end position="97"/>
    </location>
</feature>
<keyword evidence="13" id="KW-1185">Reference proteome</keyword>
<feature type="region of interest" description="Disordered" evidence="10">
    <location>
        <begin position="82"/>
        <end position="122"/>
    </location>
</feature>
<keyword evidence="8" id="KW-0539">Nucleus</keyword>
<feature type="domain" description="C2H2-type" evidence="11">
    <location>
        <begin position="45"/>
        <end position="74"/>
    </location>
</feature>
<keyword evidence="5" id="KW-0862">Zinc</keyword>
<keyword evidence="6" id="KW-0805">Transcription regulation</keyword>
<dbReference type="Gene3D" id="3.30.160.60">
    <property type="entry name" value="Classic Zinc Finger"/>
    <property type="match status" value="2"/>
</dbReference>
<evidence type="ECO:0000256" key="4">
    <source>
        <dbReference type="ARBA" id="ARBA00022771"/>
    </source>
</evidence>
<dbReference type="OrthoDB" id="10018191at2759"/>